<keyword evidence="2" id="KW-0378">Hydrolase</keyword>
<dbReference type="InterPro" id="IPR050261">
    <property type="entry name" value="FrsA_esterase"/>
</dbReference>
<dbReference type="Gene3D" id="3.40.50.1820">
    <property type="entry name" value="alpha/beta hydrolase"/>
    <property type="match status" value="1"/>
</dbReference>
<accession>A0AAJ1X5L7</accession>
<proteinExistence type="predicted"/>
<evidence type="ECO:0000259" key="1">
    <source>
        <dbReference type="Pfam" id="PF01738"/>
    </source>
</evidence>
<sequence>MGSEMIYQAGGATCHGHLAMPDETQWGPGPYAGVLVAPAFWGLSPIETGYADKLAEMGYVALGVDIYGDGKLSDKREDANAWMDEFNQNRALLAARMQGALTALKGLPMVDEGRIGAVGYCFGGKGVLDLARTGAEFQAGVTMHGVLQPPESGSTRIKPALLICDGWDDPLDPPEVKVAFAEEMNAHCADWQMLVFGHTVHAFTNTNADGYSPRAAQRSWDAMCSFFAEHL</sequence>
<dbReference type="AlphaFoldDB" id="A0AAJ1X5L7"/>
<dbReference type="PANTHER" id="PTHR22946:SF0">
    <property type="entry name" value="DIENELACTONE HYDROLASE DOMAIN-CONTAINING PROTEIN"/>
    <property type="match status" value="1"/>
</dbReference>
<dbReference type="RefSeq" id="WP_317624138.1">
    <property type="nucleotide sequence ID" value="NZ_JANFFA010000001.1"/>
</dbReference>
<feature type="domain" description="Dienelactone hydrolase" evidence="1">
    <location>
        <begin position="24"/>
        <end position="230"/>
    </location>
</feature>
<protein>
    <submittedName>
        <fullName evidence="2">Dienelactone hydrolase family protein</fullName>
    </submittedName>
</protein>
<dbReference type="PANTHER" id="PTHR22946">
    <property type="entry name" value="DIENELACTONE HYDROLASE DOMAIN-CONTAINING PROTEIN-RELATED"/>
    <property type="match status" value="1"/>
</dbReference>
<reference evidence="2" key="2">
    <citation type="submission" date="2023-04" db="EMBL/GenBank/DDBJ databases">
        <title>'Rhodoalgimonas zhirmunskyi' gen. nov., isolated from a red alga.</title>
        <authorList>
            <person name="Nedashkovskaya O.I."/>
            <person name="Otstavnykh N.Y."/>
            <person name="Bystritskaya E.P."/>
            <person name="Balabanova L.A."/>
            <person name="Isaeva M.P."/>
        </authorList>
    </citation>
    <scope>NUCLEOTIDE SEQUENCE</scope>
    <source>
        <strain evidence="2">10Alg 79</strain>
    </source>
</reference>
<dbReference type="GO" id="GO:0016787">
    <property type="term" value="F:hydrolase activity"/>
    <property type="evidence" value="ECO:0007669"/>
    <property type="project" value="UniProtKB-KW"/>
</dbReference>
<gene>
    <name evidence="2" type="ORF">NOI20_00135</name>
</gene>
<dbReference type="InterPro" id="IPR029058">
    <property type="entry name" value="AB_hydrolase_fold"/>
</dbReference>
<comment type="caution">
    <text evidence="2">The sequence shown here is derived from an EMBL/GenBank/DDBJ whole genome shotgun (WGS) entry which is preliminary data.</text>
</comment>
<keyword evidence="3" id="KW-1185">Reference proteome</keyword>
<reference evidence="2" key="1">
    <citation type="submission" date="2022-07" db="EMBL/GenBank/DDBJ databases">
        <authorList>
            <person name="Otstavnykh N."/>
            <person name="Isaeva M."/>
            <person name="Bystritskaya E."/>
        </authorList>
    </citation>
    <scope>NUCLEOTIDE SEQUENCE</scope>
    <source>
        <strain evidence="2">10Alg 79</strain>
    </source>
</reference>
<dbReference type="InterPro" id="IPR002925">
    <property type="entry name" value="Dienelactn_hydro"/>
</dbReference>
<dbReference type="EMBL" id="JANFFA010000001">
    <property type="protein sequence ID" value="MDQ2092512.1"/>
    <property type="molecule type" value="Genomic_DNA"/>
</dbReference>
<dbReference type="SUPFAM" id="SSF53474">
    <property type="entry name" value="alpha/beta-Hydrolases"/>
    <property type="match status" value="1"/>
</dbReference>
<evidence type="ECO:0000313" key="2">
    <source>
        <dbReference type="EMBL" id="MDQ2092512.1"/>
    </source>
</evidence>
<organism evidence="2 3">
    <name type="scientific">Rhodalgimonas zhirmunskyi</name>
    <dbReference type="NCBI Taxonomy" id="2964767"/>
    <lineage>
        <taxon>Bacteria</taxon>
        <taxon>Pseudomonadati</taxon>
        <taxon>Pseudomonadota</taxon>
        <taxon>Alphaproteobacteria</taxon>
        <taxon>Rhodobacterales</taxon>
        <taxon>Roseobacteraceae</taxon>
        <taxon>Rhodalgimonas</taxon>
    </lineage>
</organism>
<name>A0AAJ1X5L7_9RHOB</name>
<dbReference type="Pfam" id="PF01738">
    <property type="entry name" value="DLH"/>
    <property type="match status" value="1"/>
</dbReference>
<dbReference type="Proteomes" id="UP001227162">
    <property type="component" value="Unassembled WGS sequence"/>
</dbReference>
<evidence type="ECO:0000313" key="3">
    <source>
        <dbReference type="Proteomes" id="UP001227162"/>
    </source>
</evidence>